<evidence type="ECO:0000256" key="13">
    <source>
        <dbReference type="ARBA" id="ARBA00022908"/>
    </source>
</evidence>
<keyword evidence="16" id="KW-0238">DNA-binding</keyword>
<feature type="region of interest" description="Disordered" evidence="21">
    <location>
        <begin position="231"/>
        <end position="257"/>
    </location>
</feature>
<dbReference type="Proteomes" id="UP001274896">
    <property type="component" value="Unassembled WGS sequence"/>
</dbReference>
<dbReference type="InterPro" id="IPR045358">
    <property type="entry name" value="Ty3_capsid"/>
</dbReference>
<dbReference type="InterPro" id="IPR016197">
    <property type="entry name" value="Chromo-like_dom_sf"/>
</dbReference>
<dbReference type="GO" id="GO:0008270">
    <property type="term" value="F:zinc ion binding"/>
    <property type="evidence" value="ECO:0007669"/>
    <property type="project" value="UniProtKB-KW"/>
</dbReference>
<feature type="domain" description="Reverse transcriptase" evidence="24">
    <location>
        <begin position="477"/>
        <end position="656"/>
    </location>
</feature>
<evidence type="ECO:0000256" key="16">
    <source>
        <dbReference type="ARBA" id="ARBA00023125"/>
    </source>
</evidence>
<comment type="caution">
    <text evidence="25">The sequence shown here is derived from an EMBL/GenBank/DDBJ whole genome shotgun (WGS) entry which is preliminary data.</text>
</comment>
<dbReference type="EMBL" id="JAUCMX010000009">
    <property type="protein sequence ID" value="KAK3535066.1"/>
    <property type="molecule type" value="Genomic_DNA"/>
</dbReference>
<evidence type="ECO:0000256" key="21">
    <source>
        <dbReference type="SAM" id="MobiDB-lite"/>
    </source>
</evidence>
<dbReference type="Pfam" id="PF19259">
    <property type="entry name" value="Ty3_capsid"/>
    <property type="match status" value="1"/>
</dbReference>
<dbReference type="SUPFAM" id="SSF56219">
    <property type="entry name" value="DNase I-like"/>
    <property type="match status" value="1"/>
</dbReference>
<keyword evidence="6" id="KW-0548">Nucleotidyltransferase</keyword>
<keyword evidence="20" id="KW-0863">Zinc-finger</keyword>
<evidence type="ECO:0000256" key="11">
    <source>
        <dbReference type="ARBA" id="ARBA00022801"/>
    </source>
</evidence>
<dbReference type="GO" id="GO:0006508">
    <property type="term" value="P:proteolysis"/>
    <property type="evidence" value="ECO:0007669"/>
    <property type="project" value="UniProtKB-KW"/>
</dbReference>
<dbReference type="GO" id="GO:0015074">
    <property type="term" value="P:DNA integration"/>
    <property type="evidence" value="ECO:0007669"/>
    <property type="project" value="UniProtKB-KW"/>
</dbReference>
<evidence type="ECO:0000256" key="19">
    <source>
        <dbReference type="ARBA" id="ARBA00039658"/>
    </source>
</evidence>
<evidence type="ECO:0000313" key="26">
    <source>
        <dbReference type="Proteomes" id="UP001274896"/>
    </source>
</evidence>
<dbReference type="SUPFAM" id="SSF56672">
    <property type="entry name" value="DNA/RNA polymerases"/>
    <property type="match status" value="1"/>
</dbReference>
<dbReference type="GO" id="GO:0003964">
    <property type="term" value="F:RNA-directed DNA polymerase activity"/>
    <property type="evidence" value="ECO:0007669"/>
    <property type="project" value="UniProtKB-KW"/>
</dbReference>
<dbReference type="InterPro" id="IPR001878">
    <property type="entry name" value="Znf_CCHC"/>
</dbReference>
<evidence type="ECO:0000256" key="4">
    <source>
        <dbReference type="ARBA" id="ARBA00022670"/>
    </source>
</evidence>
<keyword evidence="26" id="KW-1185">Reference proteome</keyword>
<keyword evidence="10" id="KW-0255">Endonuclease</keyword>
<feature type="region of interest" description="Disordered" evidence="21">
    <location>
        <begin position="1221"/>
        <end position="1254"/>
    </location>
</feature>
<feature type="compositionally biased region" description="Basic and acidic residues" evidence="21">
    <location>
        <begin position="241"/>
        <end position="255"/>
    </location>
</feature>
<evidence type="ECO:0000256" key="9">
    <source>
        <dbReference type="ARBA" id="ARBA00022750"/>
    </source>
</evidence>
<dbReference type="CDD" id="cd00303">
    <property type="entry name" value="retropepsin_like"/>
    <property type="match status" value="1"/>
</dbReference>
<dbReference type="Gene3D" id="3.10.10.10">
    <property type="entry name" value="HIV Type 1 Reverse Transcriptase, subunit A, domain 1"/>
    <property type="match status" value="1"/>
</dbReference>
<name>A0AAE0V4V8_9TELE</name>
<dbReference type="Pfam" id="PF17921">
    <property type="entry name" value="Integrase_H2C2"/>
    <property type="match status" value="1"/>
</dbReference>
<dbReference type="CDD" id="cd01647">
    <property type="entry name" value="RT_LTR"/>
    <property type="match status" value="1"/>
</dbReference>
<dbReference type="GO" id="GO:0005634">
    <property type="term" value="C:nucleus"/>
    <property type="evidence" value="ECO:0007669"/>
    <property type="project" value="UniProtKB-SubCell"/>
</dbReference>
<keyword evidence="14" id="KW-0695">RNA-directed DNA polymerase</keyword>
<dbReference type="GO" id="GO:0004523">
    <property type="term" value="F:RNA-DNA hybrid ribonuclease activity"/>
    <property type="evidence" value="ECO:0007669"/>
    <property type="project" value="UniProtKB-EC"/>
</dbReference>
<dbReference type="InterPro" id="IPR041588">
    <property type="entry name" value="Integrase_H2C2"/>
</dbReference>
<keyword evidence="8" id="KW-0479">Metal-binding</keyword>
<dbReference type="InterPro" id="IPR021109">
    <property type="entry name" value="Peptidase_aspartic_dom_sf"/>
</dbReference>
<evidence type="ECO:0000256" key="17">
    <source>
        <dbReference type="ARBA" id="ARBA00023172"/>
    </source>
</evidence>
<dbReference type="GO" id="GO:0003677">
    <property type="term" value="F:DNA binding"/>
    <property type="evidence" value="ECO:0007669"/>
    <property type="project" value="UniProtKB-KW"/>
</dbReference>
<evidence type="ECO:0000256" key="20">
    <source>
        <dbReference type="PROSITE-ProRule" id="PRU00047"/>
    </source>
</evidence>
<dbReference type="GO" id="GO:0004190">
    <property type="term" value="F:aspartic-type endopeptidase activity"/>
    <property type="evidence" value="ECO:0007669"/>
    <property type="project" value="UniProtKB-KW"/>
</dbReference>
<dbReference type="Gene3D" id="3.60.10.10">
    <property type="entry name" value="Endonuclease/exonuclease/phosphatase"/>
    <property type="match status" value="1"/>
</dbReference>
<dbReference type="Pfam" id="PF00078">
    <property type="entry name" value="RVT_1"/>
    <property type="match status" value="1"/>
</dbReference>
<evidence type="ECO:0000259" key="24">
    <source>
        <dbReference type="PROSITE" id="PS50878"/>
    </source>
</evidence>
<sequence length="1642" mass="186528">MSAPDPVHELIEALRHALTSAPTSAPPAITSTSTATSTSPPVIASPVATPAPFSGSAEDCNGFLLQCSLALEMQPHLYANDRAKVAFIISHLDGKALRWAEPIWTQNNPIVTSLPNFVEHFKEVFGKPAWDSLIGERLCRLKQGVMSISDYALQFRTLAAASGWKEQALITTYHQGLDPRIRLHLAAYEDSIGLEKFIQLSIRFTTRMQLCLKEHQDQPLFPTTLCQPDPVSHPEPASETMHLEHSGVSATERKRERQRRLTQNPCFYCGRSGYYVAECPLRLAQSMVSVLLPVLNKMKPLTIVVNLVTTNLCLSANALLDSGSAGNFISGTLCRQLRLKTTATPKVYQIHAVTRKPLRQVRHLAGPLHLQVRALHTEEIYLLVLEDSMADVVLGHPWLEQHNPILSWKTGEIMKWGEQCFDGCFLKLPVPKPPRSHEILVHAISMESPLEALPRGKIYSLSIPEEKAIEEYIKEALSQGYIRPSTSPAASSFFFVAKKDGGLRPCIDYRALNKIKVKFRYPLPLVPLVLECLRGATVFTKLDLRSAYNLIRIREGDEWKTAFVTPTGHYEYLVMPYGLVNAPSVFQDFMHEVLREFLHKSVLVYIDDILIYSRSMAEHRRHVAEVLQCLRNYHLFLKAEKCVFHQSSVQFLGYVIDRSGIHKDEKKVAAVRNWPTPTSVKDLQRFLGFANFYQWFIQDYSSITSPLTSLLRNKPKTLTWTPAATQAFDKLKTAFTTAPLLVHPNPELPFIVEVDASTTGVGAVLSQQQGNPQKLHPCAFFSRKLSPAEVNYDISNQELLAIKLALEEWRHWLEGAKHPFVVLTDHKNLEYLQATKRLNPRQARWALFFTRFHFTISYCPGSKNVKADALSRIHSRDENSDDPESILPEKLFTSPISWSEEMLPEPSAPTDAPPGCPQGLQFVPRMRRTAVIHSSHASLGTGHPGINGTLSLLKQCFWWLNMAADVRRCDRKPLLGLPSPDERADRKENSGGRLLPAYLLPSWAEYAQNSLHQPTTGLTPFQCVLGYQPPLFPWDGEPSDVPAVDYWFRESERVWDSVHLQLQQALRRCRMTVDLRRSQAPEYQPGQKVWLSTRDIRMRLPCRKLSPRFIGPFIIIRQINPVTYHLRLPPEYKIHLIFHVSLLKPHYSSVLPSTEPGKAEEPSLPLILDEGPAYLVRDILDSWRRGGHLEYLVDWEGYGPEEQSWVPRNDILNPSLLEDFHARHPDRPAPRGRGRPPQRRGPWSSGADHGGEISALSDNAALPALTPGFRSRHACPLPRFSYHEPSHSTPPASSFNKRRHAIDLRVKMMTLMWITVMVLNKIGKGRELADMMERRKVDIQETRWKGSKARSIGAGFKLFYYGVDSKRNGVGVVLKEEFVRNVLEVKRVSDRVMSLKLEIEGVMLNVVSGYAPQVGCELGEKEKFWSELDEVMESIPTGERVVIGADFNGHVGEGNTGDEEVMGKFGVKERNLEGQMVVDFAKRMDMAVVNTYFQKREEHRVTYKSGGRRTQVDYILCRRGNLKEISDCKVVVGESVARQHRMVVCRMTLLVCKMKRSKIEKKTKWWKLKKEECCEEFRQKLRQALGGQVVLPDDWETTAEVVRETGRKVLGVSSGRRKEDKETWWWNEEVQDSIQRKRLGRE</sequence>
<dbReference type="FunFam" id="3.10.20.370:FF:000003">
    <property type="entry name" value="Transposon Tf2-6 polyprotein"/>
    <property type="match status" value="1"/>
</dbReference>
<dbReference type="GO" id="GO:0006310">
    <property type="term" value="P:DNA recombination"/>
    <property type="evidence" value="ECO:0007669"/>
    <property type="project" value="UniProtKB-KW"/>
</dbReference>
<dbReference type="GO" id="GO:0003887">
    <property type="term" value="F:DNA-directed DNA polymerase activity"/>
    <property type="evidence" value="ECO:0007669"/>
    <property type="project" value="UniProtKB-KW"/>
</dbReference>
<evidence type="ECO:0000256" key="3">
    <source>
        <dbReference type="ARBA" id="ARBA00012180"/>
    </source>
</evidence>
<evidence type="ECO:0000256" key="14">
    <source>
        <dbReference type="ARBA" id="ARBA00022918"/>
    </source>
</evidence>
<feature type="region of interest" description="Disordered" evidence="21">
    <location>
        <begin position="19"/>
        <end position="43"/>
    </location>
</feature>
<dbReference type="Pfam" id="PF00385">
    <property type="entry name" value="Chromo"/>
    <property type="match status" value="1"/>
</dbReference>
<dbReference type="InterPro" id="IPR036875">
    <property type="entry name" value="Znf_CCHC_sf"/>
</dbReference>
<dbReference type="InterPro" id="IPR000953">
    <property type="entry name" value="Chromo/chromo_shadow_dom"/>
</dbReference>
<organism evidence="25 26">
    <name type="scientific">Hemibagrus guttatus</name>
    <dbReference type="NCBI Taxonomy" id="175788"/>
    <lineage>
        <taxon>Eukaryota</taxon>
        <taxon>Metazoa</taxon>
        <taxon>Chordata</taxon>
        <taxon>Craniata</taxon>
        <taxon>Vertebrata</taxon>
        <taxon>Euteleostomi</taxon>
        <taxon>Actinopterygii</taxon>
        <taxon>Neopterygii</taxon>
        <taxon>Teleostei</taxon>
        <taxon>Ostariophysi</taxon>
        <taxon>Siluriformes</taxon>
        <taxon>Bagridae</taxon>
        <taxon>Hemibagrus</taxon>
    </lineage>
</organism>
<gene>
    <name evidence="25" type="ORF">QTP70_003030</name>
</gene>
<comment type="similarity">
    <text evidence="2">Belongs to the beta type-B retroviral polymerase family. HERV class-II K(HML-2) pol subfamily.</text>
</comment>
<evidence type="ECO:0000256" key="2">
    <source>
        <dbReference type="ARBA" id="ARBA00010879"/>
    </source>
</evidence>
<dbReference type="Pfam" id="PF24626">
    <property type="entry name" value="SH3_Tf2-1"/>
    <property type="match status" value="1"/>
</dbReference>
<evidence type="ECO:0000259" key="22">
    <source>
        <dbReference type="PROSITE" id="PS50013"/>
    </source>
</evidence>
<dbReference type="InterPro" id="IPR050951">
    <property type="entry name" value="Retrovirus_Pol_polyprotein"/>
</dbReference>
<dbReference type="InterPro" id="IPR041577">
    <property type="entry name" value="RT_RNaseH_2"/>
</dbReference>
<evidence type="ECO:0000256" key="18">
    <source>
        <dbReference type="ARBA" id="ARBA00023268"/>
    </source>
</evidence>
<dbReference type="CDD" id="cd09274">
    <property type="entry name" value="RNase_HI_RT_Ty3"/>
    <property type="match status" value="1"/>
</dbReference>
<dbReference type="PROSITE" id="PS50013">
    <property type="entry name" value="CHROMO_2"/>
    <property type="match status" value="1"/>
</dbReference>
<dbReference type="SUPFAM" id="SSF54160">
    <property type="entry name" value="Chromo domain-like"/>
    <property type="match status" value="1"/>
</dbReference>
<keyword evidence="5" id="KW-0808">Transferase</keyword>
<dbReference type="SMART" id="SM00298">
    <property type="entry name" value="CHROMO"/>
    <property type="match status" value="1"/>
</dbReference>
<accession>A0AAE0V4V8</accession>
<proteinExistence type="inferred from homology"/>
<keyword evidence="9" id="KW-0064">Aspartyl protease</keyword>
<dbReference type="InterPro" id="IPR036691">
    <property type="entry name" value="Endo/exonu/phosph_ase_sf"/>
</dbReference>
<dbReference type="PANTHER" id="PTHR37984:SF5">
    <property type="entry name" value="PROTEIN NYNRIN-LIKE"/>
    <property type="match status" value="1"/>
</dbReference>
<dbReference type="SUPFAM" id="SSF57756">
    <property type="entry name" value="Retrovirus zinc finger-like domains"/>
    <property type="match status" value="1"/>
</dbReference>
<dbReference type="InterPro" id="IPR056924">
    <property type="entry name" value="SH3_Tf2-1"/>
</dbReference>
<dbReference type="PANTHER" id="PTHR37984">
    <property type="entry name" value="PROTEIN CBG26694"/>
    <property type="match status" value="1"/>
</dbReference>
<keyword evidence="12" id="KW-0460">Magnesium</keyword>
<evidence type="ECO:0000256" key="10">
    <source>
        <dbReference type="ARBA" id="ARBA00022759"/>
    </source>
</evidence>
<dbReference type="PROSITE" id="PS50158">
    <property type="entry name" value="ZF_CCHC"/>
    <property type="match status" value="1"/>
</dbReference>
<evidence type="ECO:0000256" key="5">
    <source>
        <dbReference type="ARBA" id="ARBA00022679"/>
    </source>
</evidence>
<dbReference type="InterPro" id="IPR043128">
    <property type="entry name" value="Rev_trsase/Diguanyl_cyclase"/>
</dbReference>
<evidence type="ECO:0000256" key="15">
    <source>
        <dbReference type="ARBA" id="ARBA00022932"/>
    </source>
</evidence>
<dbReference type="InterPro" id="IPR023780">
    <property type="entry name" value="Chromo_domain"/>
</dbReference>
<evidence type="ECO:0000256" key="1">
    <source>
        <dbReference type="ARBA" id="ARBA00004123"/>
    </source>
</evidence>
<dbReference type="InterPro" id="IPR043502">
    <property type="entry name" value="DNA/RNA_pol_sf"/>
</dbReference>
<keyword evidence="17" id="KW-0233">DNA recombination</keyword>
<dbReference type="Gene3D" id="3.10.20.370">
    <property type="match status" value="1"/>
</dbReference>
<comment type="subcellular location">
    <subcellularLocation>
        <location evidence="1">Nucleus</location>
    </subcellularLocation>
</comment>
<evidence type="ECO:0000256" key="8">
    <source>
        <dbReference type="ARBA" id="ARBA00022723"/>
    </source>
</evidence>
<dbReference type="Pfam" id="PF17919">
    <property type="entry name" value="RT_RNaseH_2"/>
    <property type="match status" value="1"/>
</dbReference>
<dbReference type="Gene3D" id="2.40.50.40">
    <property type="match status" value="1"/>
</dbReference>
<dbReference type="FunFam" id="3.30.70.270:FF:000020">
    <property type="entry name" value="Transposon Tf2-6 polyprotein-like Protein"/>
    <property type="match status" value="1"/>
</dbReference>
<keyword evidence="11" id="KW-0378">Hydrolase</keyword>
<keyword evidence="13" id="KW-0229">DNA integration</keyword>
<evidence type="ECO:0000256" key="7">
    <source>
        <dbReference type="ARBA" id="ARBA00022722"/>
    </source>
</evidence>
<evidence type="ECO:0000256" key="6">
    <source>
        <dbReference type="ARBA" id="ARBA00022695"/>
    </source>
</evidence>
<dbReference type="Gene3D" id="2.40.70.10">
    <property type="entry name" value="Acid Proteases"/>
    <property type="match status" value="1"/>
</dbReference>
<dbReference type="EC" id="3.1.26.4" evidence="3"/>
<protein>
    <recommendedName>
        <fullName evidence="19">Gypsy retrotransposon integrase-like protein 1</fullName>
        <ecNumber evidence="3">3.1.26.4</ecNumber>
    </recommendedName>
</protein>
<dbReference type="CDD" id="cd09076">
    <property type="entry name" value="L1-EN"/>
    <property type="match status" value="1"/>
</dbReference>
<evidence type="ECO:0000313" key="25">
    <source>
        <dbReference type="EMBL" id="KAK3535066.1"/>
    </source>
</evidence>
<keyword evidence="15" id="KW-0239">DNA-directed DNA polymerase</keyword>
<keyword evidence="7" id="KW-0540">Nuclease</keyword>
<dbReference type="PROSITE" id="PS50878">
    <property type="entry name" value="RT_POL"/>
    <property type="match status" value="1"/>
</dbReference>
<keyword evidence="4" id="KW-0645">Protease</keyword>
<evidence type="ECO:0000256" key="12">
    <source>
        <dbReference type="ARBA" id="ARBA00022842"/>
    </source>
</evidence>
<dbReference type="InterPro" id="IPR000477">
    <property type="entry name" value="RT_dom"/>
</dbReference>
<dbReference type="Gene3D" id="1.10.340.70">
    <property type="match status" value="1"/>
</dbReference>
<keyword evidence="20" id="KW-0862">Zinc</keyword>
<feature type="domain" description="Chromo" evidence="22">
    <location>
        <begin position="1174"/>
        <end position="1232"/>
    </location>
</feature>
<evidence type="ECO:0000259" key="23">
    <source>
        <dbReference type="PROSITE" id="PS50158"/>
    </source>
</evidence>
<keyword evidence="18" id="KW-0511">Multifunctional enzyme</keyword>
<dbReference type="Gene3D" id="3.30.70.270">
    <property type="match status" value="2"/>
</dbReference>
<feature type="domain" description="CCHC-type" evidence="23">
    <location>
        <begin position="266"/>
        <end position="280"/>
    </location>
</feature>
<reference evidence="25" key="1">
    <citation type="submission" date="2023-06" db="EMBL/GenBank/DDBJ databases">
        <title>Male Hemibagrus guttatus genome.</title>
        <authorList>
            <person name="Bian C."/>
        </authorList>
    </citation>
    <scope>NUCLEOTIDE SEQUENCE</scope>
    <source>
        <strain evidence="25">Male_cb2023</strain>
        <tissue evidence="25">Muscle</tissue>
    </source>
</reference>